<dbReference type="Pfam" id="PF25852">
    <property type="entry name" value="DUF6242_C"/>
    <property type="match status" value="4"/>
</dbReference>
<protein>
    <recommendedName>
        <fullName evidence="1">DUF6242 domain-containing protein</fullName>
    </recommendedName>
</protein>
<keyword evidence="3" id="KW-1185">Reference proteome</keyword>
<gene>
    <name evidence="2" type="ORF">OMP40_38555</name>
</gene>
<dbReference type="SUPFAM" id="SSF63829">
    <property type="entry name" value="Calcium-dependent phosphotriesterase"/>
    <property type="match status" value="1"/>
</dbReference>
<comment type="caution">
    <text evidence="2">The sequence shown here is derived from an EMBL/GenBank/DDBJ whole genome shotgun (WGS) entry which is preliminary data.</text>
</comment>
<feature type="domain" description="DUF6242" evidence="1">
    <location>
        <begin position="444"/>
        <end position="554"/>
    </location>
</feature>
<feature type="domain" description="DUF6242" evidence="1">
    <location>
        <begin position="18"/>
        <end position="150"/>
    </location>
</feature>
<accession>A0A9X4L0X5</accession>
<evidence type="ECO:0000313" key="2">
    <source>
        <dbReference type="EMBL" id="MDG0814532.1"/>
    </source>
</evidence>
<evidence type="ECO:0000259" key="1">
    <source>
        <dbReference type="Pfam" id="PF25852"/>
    </source>
</evidence>
<sequence>MLLVLGQFTFYPHKAAAADNLSWTALNNPPLGSGQQINDVLYGGGRFVAVSQGLNNRQIVTSVDGVRWTNTTNDLTTEAMVAVAYGGGVYIAVGNGGVISRSTDGVNWSKVAPSPTSNSLTMVKYLNNKFWAVGVSGTVMSSADGLTWNVGVYPDVTATNTIIDIDYKDGKYAVGDSNGKVYFSTTGGTGSWGSGTSLAPAQIQINYLANLNGIWFAIDANGKVYKSTDGSNWSSFTLAKQVFGATYGNGTYVIYSQSGGSVFTSTDASNWTEVSLPSGATWYGMTYGNGAFILVGNNGYILRSTDGANWTTVDPFVNRAIYNNGLYVAVGNNSPSGTIFGTILSSTDGMAWTNRLTTAGNLTSVAYGNNRYAAVGTGGKIYTSADGISWASVTPTNTTENLAGIRYVNGKFMAVGANGTLVVSTDGTTWTAPGSTGLSGSLTSVAYGNGKYLISGNASSLWYSSDGATWEKTTAGSSGTIAYNDVIYAGNKFVAAGGSVNIYTSPDGVIWTQRKSGTGTINGLAYENGMYVAVGTGGMIYSSTDGETWTAETSNVSSILRSVHYDGSRFYAIGAYLGMTTAAYGVNSSVVLQTAVADGAAATTTSTKIDLTFDADVAGLTDADITLTNGTGAAVKGALTGSGKNWSIALSSVTTEGDVSVAVASPSGYTIGGSQKTVAVYKATEPSSGGNHGSLLFDVQSGRALSSGMLGGYNASKSKGAVAVVDSNALGFDNLARQIYSFDGKIYGIFATPDNKPGGYFGSFDGTSITYYGSSRLTETEQIVETGGYLYFATVDQDSQNRGLYRFDQASGAVELLTAPGHGPQYGLPLAVYNGGVYFFPAGDNTLARWNGSAVEQVSPVYEYSSDDRMAVVNGKLYFSAKDAAGNHNVEMYSYDGTSVAQVTNRDESNNNFPNTGFFHTTAFDGKVFYIGGDPGASSNVAGYDARWLRSIHASNTVTTEYASGTTAKVDGLWSAGDKLYFSLSRDGQSFKELYRYESTGNATKLSNFTGGQAEFTNVISYSGDVYATTTVGLYRLDPVTDSLEQVAAFPDLAGDEWENTIYSETAVLFDGPMAPMVTNIVNLTAVMPGDTVAAAPAAVVSDIDSDTLASAKVTIGSGRSAGDALSFTPAHGITGTFDASSGILSLSGTANVADYESVLRSVLYTAGSAPGDREIRFDLTDSEGHASWTAAPAAAAKIAVGYAGGSIVSLGFDTAPSEADEVHTDLVEYPDAGLQGIQIGVSSADDTQEFGIIYDDEYQGLRIDSDFVSEPAQLTVKSKNGKEFDMQGFKFQNDAGAPLSDTVVTGFKNGIQTAQKTVYVSMYGPMTLMLLPADFDDVDEVTLELGPKSVDMNGTGISGLLDDVLILNKPAGSASGDAGLSSVLGQSDAVPGGGDGATAAAPISWSVNVGNAVDELGLADIMSTDANATVALYSGSDFATGAIAGSSTLPLTAGTPAIAYIKVTAEDGTTVKYFAVTVNRAASAAPAYTINGTSQPWQDATLSADGDVLEITTDDSPASAMRIHVTAPAGSTVTLKGKAGKIYDKVYVLVDEPITLKLENFNIAAPAGDTYNGIGFVKHNSPGDIVLEMAGSNTIEGFNGIFSDSNHQLTIKGTGTLIAKGRTAADLAADSGNGFYMLSDTASGNTNPVASLTVDGSVTVKAYGGDSAGVSGGSGIALNWGNLLIKSGDVEAYGGKTDGDRTNLSAGSGVTRRGGAGVYLEEFGSQGQAGKLTVEGGSLKAIGGEALAENVRGDFYEGGRGIRAYQSVFVSGGTVQSTGGASASQKGGDGIFTLKLDITGAAASVTANGGNGGTSMPGIEAGAGLYVTNDIVIDGSTVSAAGGQGMASEFGIYSPSGSLTIKGGADVTASGGSGSGAGASGGAGGLHIG</sequence>
<dbReference type="EMBL" id="JAPDIA010000009">
    <property type="protein sequence ID" value="MDG0814532.1"/>
    <property type="molecule type" value="Genomic_DNA"/>
</dbReference>
<reference evidence="2" key="1">
    <citation type="submission" date="2022-10" db="EMBL/GenBank/DDBJ databases">
        <title>Comparative genomic analysis of Cohnella hashimotonis sp. nov., isolated from the International Space Station.</title>
        <authorList>
            <person name="Simpson A."/>
            <person name="Venkateswaran K."/>
        </authorList>
    </citation>
    <scope>NUCLEOTIDE SEQUENCE</scope>
    <source>
        <strain evidence="2">DSM 28161</strain>
    </source>
</reference>
<feature type="domain" description="DUF6242" evidence="1">
    <location>
        <begin position="319"/>
        <end position="432"/>
    </location>
</feature>
<organism evidence="2 3">
    <name type="scientific">Cohnella rhizosphaerae</name>
    <dbReference type="NCBI Taxonomy" id="1457232"/>
    <lineage>
        <taxon>Bacteria</taxon>
        <taxon>Bacillati</taxon>
        <taxon>Bacillota</taxon>
        <taxon>Bacilli</taxon>
        <taxon>Bacillales</taxon>
        <taxon>Paenibacillaceae</taxon>
        <taxon>Cohnella</taxon>
    </lineage>
</organism>
<proteinExistence type="predicted"/>
<dbReference type="Gene3D" id="2.130.10.10">
    <property type="entry name" value="YVTN repeat-like/Quinoprotein amine dehydrogenase"/>
    <property type="match status" value="1"/>
</dbReference>
<feature type="domain" description="DUF6242" evidence="1">
    <location>
        <begin position="171"/>
        <end position="273"/>
    </location>
</feature>
<dbReference type="Proteomes" id="UP001153404">
    <property type="component" value="Unassembled WGS sequence"/>
</dbReference>
<evidence type="ECO:0000313" key="3">
    <source>
        <dbReference type="Proteomes" id="UP001153404"/>
    </source>
</evidence>
<name>A0A9X4L0X5_9BACL</name>
<dbReference type="SUPFAM" id="SSF110296">
    <property type="entry name" value="Oligoxyloglucan reducing end-specific cellobiohydrolase"/>
    <property type="match status" value="3"/>
</dbReference>
<dbReference type="InterPro" id="IPR058667">
    <property type="entry name" value="DUF6242_C"/>
</dbReference>
<dbReference type="RefSeq" id="WP_277539507.1">
    <property type="nucleotide sequence ID" value="NZ_JAPDIA010000009.1"/>
</dbReference>
<dbReference type="InterPro" id="IPR015943">
    <property type="entry name" value="WD40/YVTN_repeat-like_dom_sf"/>
</dbReference>